<sequence length="228" mass="25715">MWLRDLLPEKLPGCRVMTLGYDASAKNISVASFRDTAHSLLQLLRDMREDPIYANIPIVFVGHSLGGIIIKQAILLARNQDNLAYVAKCIKGVVFFGTPHLGLNTAQWNLLVMRIVNIGATVASGFKRSLLKNLQTQHLEGLLHINEDFQALAAKYAIVSFYEEHSYRVWDKVILDKEYAVTGLPHEERMMISGTHTSMCRFSKGDVQFEAVWKRIKKAAEGVKQFDP</sequence>
<evidence type="ECO:0000313" key="2">
    <source>
        <dbReference type="Proteomes" id="UP001153332"/>
    </source>
</evidence>
<gene>
    <name evidence="1" type="ORF">O1611_g3608</name>
</gene>
<organism evidence="1 2">
    <name type="scientific">Lasiodiplodia mahajangana</name>
    <dbReference type="NCBI Taxonomy" id="1108764"/>
    <lineage>
        <taxon>Eukaryota</taxon>
        <taxon>Fungi</taxon>
        <taxon>Dikarya</taxon>
        <taxon>Ascomycota</taxon>
        <taxon>Pezizomycotina</taxon>
        <taxon>Dothideomycetes</taxon>
        <taxon>Dothideomycetes incertae sedis</taxon>
        <taxon>Botryosphaeriales</taxon>
        <taxon>Botryosphaeriaceae</taxon>
        <taxon>Lasiodiplodia</taxon>
    </lineage>
</organism>
<protein>
    <submittedName>
        <fullName evidence="1">Uncharacterized protein</fullName>
    </submittedName>
</protein>
<evidence type="ECO:0000313" key="1">
    <source>
        <dbReference type="EMBL" id="KAJ8130023.1"/>
    </source>
</evidence>
<dbReference type="EMBL" id="JAPUUL010000602">
    <property type="protein sequence ID" value="KAJ8130023.1"/>
    <property type="molecule type" value="Genomic_DNA"/>
</dbReference>
<dbReference type="Proteomes" id="UP001153332">
    <property type="component" value="Unassembled WGS sequence"/>
</dbReference>
<accession>A0ACC2JRA7</accession>
<name>A0ACC2JRA7_9PEZI</name>
<keyword evidence="2" id="KW-1185">Reference proteome</keyword>
<comment type="caution">
    <text evidence="1">The sequence shown here is derived from an EMBL/GenBank/DDBJ whole genome shotgun (WGS) entry which is preliminary data.</text>
</comment>
<reference evidence="1" key="1">
    <citation type="submission" date="2022-12" db="EMBL/GenBank/DDBJ databases">
        <title>Genome Sequence of Lasiodiplodia mahajangana.</title>
        <authorList>
            <person name="Buettner E."/>
        </authorList>
    </citation>
    <scope>NUCLEOTIDE SEQUENCE</scope>
    <source>
        <strain evidence="1">VT137</strain>
    </source>
</reference>
<proteinExistence type="predicted"/>